<gene>
    <name evidence="10" type="ORF">NNX28_02000</name>
</gene>
<dbReference type="PANTHER" id="PTHR43711">
    <property type="entry name" value="TWO-COMPONENT HISTIDINE KINASE"/>
    <property type="match status" value="1"/>
</dbReference>
<evidence type="ECO:0000256" key="2">
    <source>
        <dbReference type="ARBA" id="ARBA00004236"/>
    </source>
</evidence>
<feature type="coiled-coil region" evidence="8">
    <location>
        <begin position="132"/>
        <end position="176"/>
    </location>
</feature>
<dbReference type="SUPFAM" id="SSF55874">
    <property type="entry name" value="ATPase domain of HSP90 chaperone/DNA topoisomerase II/histidine kinase"/>
    <property type="match status" value="1"/>
</dbReference>
<dbReference type="EMBL" id="JANFLP010000001">
    <property type="protein sequence ID" value="MCQ1948701.1"/>
    <property type="molecule type" value="Genomic_DNA"/>
</dbReference>
<comment type="subcellular location">
    <subcellularLocation>
        <location evidence="2">Cell membrane</location>
    </subcellularLocation>
</comment>
<dbReference type="SUPFAM" id="SSF55785">
    <property type="entry name" value="PYP-like sensor domain (PAS domain)"/>
    <property type="match status" value="2"/>
</dbReference>
<evidence type="ECO:0000256" key="5">
    <source>
        <dbReference type="ARBA" id="ARBA00022679"/>
    </source>
</evidence>
<organism evidence="10 11">
    <name type="scientific">Arthrobacter jinronghuae</name>
    <dbReference type="NCBI Taxonomy" id="2964609"/>
    <lineage>
        <taxon>Bacteria</taxon>
        <taxon>Bacillati</taxon>
        <taxon>Actinomycetota</taxon>
        <taxon>Actinomycetes</taxon>
        <taxon>Micrococcales</taxon>
        <taxon>Micrococcaceae</taxon>
        <taxon>Arthrobacter</taxon>
    </lineage>
</organism>
<dbReference type="InterPro" id="IPR005467">
    <property type="entry name" value="His_kinase_dom"/>
</dbReference>
<evidence type="ECO:0000256" key="7">
    <source>
        <dbReference type="ARBA" id="ARBA00023012"/>
    </source>
</evidence>
<sequence length="539" mass="57024">MPSSAGKDMGAAGGADYEEHFHSAASGYLVLTTDGTILDVNRTLASWTGRSREGLLGGNIIDLMPVGDRVVFASYAVPQLAVAGCFNEMAAELVSADGELIPVLLSGVRSEEKDARDGAGVDRIAVFNASERRLYERELVAALRKAEAAEAARAAAEEETREKQKALEEKDRVLQANLTKSREREALLETVLNTIDVGLLVVDAQGKTVLTNAHLQSAWNRVQGEVAPGGERPIFGPDRVTPLSDAESPVRRAVAGESFSNRLVWFGSLDCGNQIALNVSARPIRTEGAFSGSVIAYSDVSRLVHAVAAQEEFVASVSHELRTPLTSIMGYLDLALDEEGLSPEVTSALNVALRNSERLLALVSDLLSVASGATKMDRRPVNLAEIVRAGVVSVSPKAAAGRVDLVSEVPASLTVDADPQRLAQVVDNLLSNAVKYSPDGGTVTIRLRQDEYAVRLSVADTGIGMTKAEQEKVFTKFFRSRRAVASAVPGVGLGLVITKNIVESHGGKLSFVSSPGQGSEFTVSLPLAAETAAGISPAR</sequence>
<evidence type="ECO:0000313" key="11">
    <source>
        <dbReference type="Proteomes" id="UP001206924"/>
    </source>
</evidence>
<keyword evidence="6 10" id="KW-0418">Kinase</keyword>
<dbReference type="Pfam" id="PF00512">
    <property type="entry name" value="HisKA"/>
    <property type="match status" value="1"/>
</dbReference>
<dbReference type="InterPro" id="IPR013767">
    <property type="entry name" value="PAS_fold"/>
</dbReference>
<accession>A0ABT1NQ79</accession>
<dbReference type="Pfam" id="PF00989">
    <property type="entry name" value="PAS"/>
    <property type="match status" value="1"/>
</dbReference>
<dbReference type="CDD" id="cd00130">
    <property type="entry name" value="PAS"/>
    <property type="match status" value="1"/>
</dbReference>
<dbReference type="InterPro" id="IPR035965">
    <property type="entry name" value="PAS-like_dom_sf"/>
</dbReference>
<dbReference type="SUPFAM" id="SSF47384">
    <property type="entry name" value="Homodimeric domain of signal transducing histidine kinase"/>
    <property type="match status" value="1"/>
</dbReference>
<name>A0ABT1NQ79_9MICC</name>
<keyword evidence="5" id="KW-0808">Transferase</keyword>
<dbReference type="EC" id="2.7.13.3" evidence="3"/>
<evidence type="ECO:0000256" key="4">
    <source>
        <dbReference type="ARBA" id="ARBA00022553"/>
    </source>
</evidence>
<keyword evidence="7" id="KW-0902">Two-component regulatory system</keyword>
<evidence type="ECO:0000256" key="1">
    <source>
        <dbReference type="ARBA" id="ARBA00000085"/>
    </source>
</evidence>
<dbReference type="SMART" id="SM00388">
    <property type="entry name" value="HisKA"/>
    <property type="match status" value="1"/>
</dbReference>
<dbReference type="Pfam" id="PF02518">
    <property type="entry name" value="HATPase_c"/>
    <property type="match status" value="1"/>
</dbReference>
<dbReference type="SMART" id="SM00091">
    <property type="entry name" value="PAS"/>
    <property type="match status" value="2"/>
</dbReference>
<dbReference type="PROSITE" id="PS50109">
    <property type="entry name" value="HIS_KIN"/>
    <property type="match status" value="1"/>
</dbReference>
<dbReference type="Gene3D" id="3.30.450.20">
    <property type="entry name" value="PAS domain"/>
    <property type="match status" value="2"/>
</dbReference>
<dbReference type="InterPro" id="IPR003594">
    <property type="entry name" value="HATPase_dom"/>
</dbReference>
<dbReference type="CDD" id="cd00075">
    <property type="entry name" value="HATPase"/>
    <property type="match status" value="1"/>
</dbReference>
<reference evidence="10 11" key="1">
    <citation type="submission" date="2022-07" db="EMBL/GenBank/DDBJ databases">
        <title>Novel species in genus Arthrobacter.</title>
        <authorList>
            <person name="Liu Y."/>
        </authorList>
    </citation>
    <scope>NUCLEOTIDE SEQUENCE [LARGE SCALE GENOMIC DNA]</scope>
    <source>
        <strain evidence="11">zg-Y859</strain>
    </source>
</reference>
<keyword evidence="8" id="KW-0175">Coiled coil</keyword>
<evidence type="ECO:0000256" key="8">
    <source>
        <dbReference type="SAM" id="Coils"/>
    </source>
</evidence>
<evidence type="ECO:0000259" key="9">
    <source>
        <dbReference type="PROSITE" id="PS50109"/>
    </source>
</evidence>
<evidence type="ECO:0000256" key="6">
    <source>
        <dbReference type="ARBA" id="ARBA00022777"/>
    </source>
</evidence>
<dbReference type="SMART" id="SM00387">
    <property type="entry name" value="HATPase_c"/>
    <property type="match status" value="1"/>
</dbReference>
<protein>
    <recommendedName>
        <fullName evidence="3">histidine kinase</fullName>
        <ecNumber evidence="3">2.7.13.3</ecNumber>
    </recommendedName>
</protein>
<dbReference type="Proteomes" id="UP001206924">
    <property type="component" value="Unassembled WGS sequence"/>
</dbReference>
<dbReference type="InterPro" id="IPR003661">
    <property type="entry name" value="HisK_dim/P_dom"/>
</dbReference>
<dbReference type="InterPro" id="IPR036890">
    <property type="entry name" value="HATPase_C_sf"/>
</dbReference>
<dbReference type="Gene3D" id="1.10.287.130">
    <property type="match status" value="1"/>
</dbReference>
<keyword evidence="4" id="KW-0597">Phosphoprotein</keyword>
<comment type="catalytic activity">
    <reaction evidence="1">
        <text>ATP + protein L-histidine = ADP + protein N-phospho-L-histidine.</text>
        <dbReference type="EC" id="2.7.13.3"/>
    </reaction>
</comment>
<comment type="caution">
    <text evidence="10">The sequence shown here is derived from an EMBL/GenBank/DDBJ whole genome shotgun (WGS) entry which is preliminary data.</text>
</comment>
<dbReference type="GO" id="GO:0016301">
    <property type="term" value="F:kinase activity"/>
    <property type="evidence" value="ECO:0007669"/>
    <property type="project" value="UniProtKB-KW"/>
</dbReference>
<evidence type="ECO:0000256" key="3">
    <source>
        <dbReference type="ARBA" id="ARBA00012438"/>
    </source>
</evidence>
<dbReference type="RefSeq" id="WP_255796484.1">
    <property type="nucleotide sequence ID" value="NZ_CP104263.1"/>
</dbReference>
<feature type="domain" description="Histidine kinase" evidence="9">
    <location>
        <begin position="316"/>
        <end position="529"/>
    </location>
</feature>
<dbReference type="CDD" id="cd00082">
    <property type="entry name" value="HisKA"/>
    <property type="match status" value="1"/>
</dbReference>
<dbReference type="InterPro" id="IPR004358">
    <property type="entry name" value="Sig_transdc_His_kin-like_C"/>
</dbReference>
<dbReference type="PANTHER" id="PTHR43711:SF1">
    <property type="entry name" value="HISTIDINE KINASE 1"/>
    <property type="match status" value="1"/>
</dbReference>
<dbReference type="InterPro" id="IPR000014">
    <property type="entry name" value="PAS"/>
</dbReference>
<proteinExistence type="predicted"/>
<keyword evidence="11" id="KW-1185">Reference proteome</keyword>
<dbReference type="Gene3D" id="3.30.565.10">
    <property type="entry name" value="Histidine kinase-like ATPase, C-terminal domain"/>
    <property type="match status" value="1"/>
</dbReference>
<dbReference type="NCBIfam" id="TIGR00229">
    <property type="entry name" value="sensory_box"/>
    <property type="match status" value="1"/>
</dbReference>
<dbReference type="PRINTS" id="PR00344">
    <property type="entry name" value="BCTRLSENSOR"/>
</dbReference>
<dbReference type="InterPro" id="IPR036097">
    <property type="entry name" value="HisK_dim/P_sf"/>
</dbReference>
<dbReference type="InterPro" id="IPR050736">
    <property type="entry name" value="Sensor_HK_Regulatory"/>
</dbReference>
<evidence type="ECO:0000313" key="10">
    <source>
        <dbReference type="EMBL" id="MCQ1948701.1"/>
    </source>
</evidence>